<dbReference type="InterPro" id="IPR020516">
    <property type="entry name" value="Uncharacterised_YxcD"/>
</dbReference>
<dbReference type="Pfam" id="PF10850">
    <property type="entry name" value="DUF2653"/>
    <property type="match status" value="1"/>
</dbReference>
<sequence>MRLTMDQIVNAVCLNMAERHEVPVESVEVELLYDEDNGFSAEVWVQGRSRFLVEANLKEAIMRYMLNEYGQRVYPSQIELDVEDEMWADIKAQQ</sequence>
<evidence type="ECO:0000313" key="2">
    <source>
        <dbReference type="Proteomes" id="UP001596028"/>
    </source>
</evidence>
<dbReference type="RefSeq" id="WP_378093736.1">
    <property type="nucleotide sequence ID" value="NZ_JBHSEP010000003.1"/>
</dbReference>
<comment type="caution">
    <text evidence="1">The sequence shown here is derived from an EMBL/GenBank/DDBJ whole genome shotgun (WGS) entry which is preliminary data.</text>
</comment>
<keyword evidence="2" id="KW-1185">Reference proteome</keyword>
<accession>A0ABV9F9W4</accession>
<protein>
    <submittedName>
        <fullName evidence="1">DUF2653 family protein</fullName>
    </submittedName>
</protein>
<evidence type="ECO:0000313" key="1">
    <source>
        <dbReference type="EMBL" id="MFC4597979.1"/>
    </source>
</evidence>
<organism evidence="1 2">
    <name type="scientific">Cohnella hongkongensis</name>
    <dbReference type="NCBI Taxonomy" id="178337"/>
    <lineage>
        <taxon>Bacteria</taxon>
        <taxon>Bacillati</taxon>
        <taxon>Bacillota</taxon>
        <taxon>Bacilli</taxon>
        <taxon>Bacillales</taxon>
        <taxon>Paenibacillaceae</taxon>
        <taxon>Cohnella</taxon>
    </lineage>
</organism>
<dbReference type="Proteomes" id="UP001596028">
    <property type="component" value="Unassembled WGS sequence"/>
</dbReference>
<gene>
    <name evidence="1" type="ORF">ACFO3S_06970</name>
</gene>
<reference evidence="2" key="1">
    <citation type="journal article" date="2019" name="Int. J. Syst. Evol. Microbiol.">
        <title>The Global Catalogue of Microorganisms (GCM) 10K type strain sequencing project: providing services to taxonomists for standard genome sequencing and annotation.</title>
        <authorList>
            <consortium name="The Broad Institute Genomics Platform"/>
            <consortium name="The Broad Institute Genome Sequencing Center for Infectious Disease"/>
            <person name="Wu L."/>
            <person name="Ma J."/>
        </authorList>
    </citation>
    <scope>NUCLEOTIDE SEQUENCE [LARGE SCALE GENOMIC DNA]</scope>
    <source>
        <strain evidence="2">CCUG 49571</strain>
    </source>
</reference>
<dbReference type="EMBL" id="JBHSEP010000003">
    <property type="protein sequence ID" value="MFC4597979.1"/>
    <property type="molecule type" value="Genomic_DNA"/>
</dbReference>
<name>A0ABV9F9W4_9BACL</name>
<proteinExistence type="predicted"/>